<gene>
    <name evidence="3" type="ORF">AC631_00319</name>
</gene>
<dbReference type="GeneID" id="26837328"/>
<keyword evidence="4" id="KW-1185">Reference proteome</keyword>
<dbReference type="GO" id="GO:0005634">
    <property type="term" value="C:nucleus"/>
    <property type="evidence" value="ECO:0007669"/>
    <property type="project" value="TreeGrafter"/>
</dbReference>
<reference evidence="3 4" key="1">
    <citation type="submission" date="2015-11" db="EMBL/GenBank/DDBJ databases">
        <title>The genome of Debaryomyces fabryi.</title>
        <authorList>
            <person name="Tafer H."/>
            <person name="Lopandic K."/>
        </authorList>
    </citation>
    <scope>NUCLEOTIDE SEQUENCE [LARGE SCALE GENOMIC DNA]</scope>
    <source>
        <strain evidence="3 4">CBS 789</strain>
    </source>
</reference>
<dbReference type="Pfam" id="PF07985">
    <property type="entry name" value="SRR1"/>
    <property type="match status" value="1"/>
</dbReference>
<evidence type="ECO:0000256" key="1">
    <source>
        <dbReference type="ARBA" id="ARBA00009856"/>
    </source>
</evidence>
<proteinExistence type="inferred from homology"/>
<accession>A0A0V1Q5U8</accession>
<organism evidence="3 4">
    <name type="scientific">Debaryomyces fabryi</name>
    <dbReference type="NCBI Taxonomy" id="58627"/>
    <lineage>
        <taxon>Eukaryota</taxon>
        <taxon>Fungi</taxon>
        <taxon>Dikarya</taxon>
        <taxon>Ascomycota</taxon>
        <taxon>Saccharomycotina</taxon>
        <taxon>Pichiomycetes</taxon>
        <taxon>Debaryomycetaceae</taxon>
        <taxon>Debaryomyces</taxon>
    </lineage>
</organism>
<evidence type="ECO:0000259" key="2">
    <source>
        <dbReference type="Pfam" id="PF07985"/>
    </source>
</evidence>
<dbReference type="Proteomes" id="UP000054251">
    <property type="component" value="Unassembled WGS sequence"/>
</dbReference>
<dbReference type="GO" id="GO:0005737">
    <property type="term" value="C:cytoplasm"/>
    <property type="evidence" value="ECO:0007669"/>
    <property type="project" value="TreeGrafter"/>
</dbReference>
<dbReference type="PANTHER" id="PTHR28626">
    <property type="entry name" value="SRR1-LIKE PROTEIN"/>
    <property type="match status" value="1"/>
</dbReference>
<name>A0A0V1Q5U8_9ASCO</name>
<comment type="caution">
    <text evidence="3">The sequence shown here is derived from an EMBL/GenBank/DDBJ whole genome shotgun (WGS) entry which is preliminary data.</text>
</comment>
<comment type="similarity">
    <text evidence="1">Belongs to the SRR1 family.</text>
</comment>
<evidence type="ECO:0000313" key="4">
    <source>
        <dbReference type="Proteomes" id="UP000054251"/>
    </source>
</evidence>
<dbReference type="AlphaFoldDB" id="A0A0V1Q5U8"/>
<feature type="domain" description="SRR1-like" evidence="2">
    <location>
        <begin position="54"/>
        <end position="255"/>
    </location>
</feature>
<dbReference type="OrthoDB" id="551431at2759"/>
<protein>
    <recommendedName>
        <fullName evidence="2">SRR1-like domain-containing protein</fullName>
    </recommendedName>
</protein>
<dbReference type="InterPro" id="IPR040044">
    <property type="entry name" value="SRR1L"/>
</dbReference>
<dbReference type="RefSeq" id="XP_015469966.1">
    <property type="nucleotide sequence ID" value="XM_015609149.1"/>
</dbReference>
<dbReference type="EMBL" id="LMYN01000004">
    <property type="protein sequence ID" value="KSA03864.1"/>
    <property type="molecule type" value="Genomic_DNA"/>
</dbReference>
<evidence type="ECO:0000313" key="3">
    <source>
        <dbReference type="EMBL" id="KSA03864.1"/>
    </source>
</evidence>
<dbReference type="PANTHER" id="PTHR28626:SF3">
    <property type="entry name" value="SRR1-LIKE PROTEIN"/>
    <property type="match status" value="1"/>
</dbReference>
<dbReference type="InterPro" id="IPR012942">
    <property type="entry name" value="SRR1-like"/>
</dbReference>
<sequence length="268" mass="30775">MVTRKFKLGEQEPASEFSKDKLDKDEVELLNVKFSKYEKIMSESSLFAETVKMLKDHSITHIRCLALGSPSDSNAALYQLAYLTQICGQLSIKPSNVSLYDPVFNELDKRFLTTVKLFKISDEDDLIGTKTLYFLPHASLELTEQVLKESQPLFLLGNDIISHTDRLTKRKIHDTYRNISLLIRVLESVKALPKERDGFISVTAKKRKSRNKKPVFKEPEIEYNYDDCYFNAAELTRIESVQGVWGSSFSDIAFHHIIRNTTIAENQE</sequence>